<sequence length="274" mass="29674">MRYPTKIRPHWIPLHLAPFTLRRMQEPCARDLELDAELERALAVDAPDHMLVRADWSAGLIEVLARDPVDDDMGPGDGYRVCVSSHPALFRSAASRTSPSASAMLCAGLVDAFWSALISRHSALIVGDVLAVHARGGPRPVDGFREVPADVWASSSIDWAAGTCTSPDGHVYFSIHVARSEPPSPRPGDEGGPTATGRQTPCDVGAPGVVSTGDVEGMDVRAASRFLGVSKSSLDKWRLTGNGPPFHRIGARVRYLKSELEGWRNRRRDPGRSI</sequence>
<keyword evidence="3" id="KW-0238">DNA-binding</keyword>
<feature type="region of interest" description="Disordered" evidence="1">
    <location>
        <begin position="179"/>
        <end position="207"/>
    </location>
</feature>
<dbReference type="Proteomes" id="UP001223420">
    <property type="component" value="Unassembled WGS sequence"/>
</dbReference>
<dbReference type="EMBL" id="JAUSWL010000002">
    <property type="protein sequence ID" value="MDQ0542790.1"/>
    <property type="molecule type" value="Genomic_DNA"/>
</dbReference>
<feature type="domain" description="Helix-turn-helix" evidence="2">
    <location>
        <begin position="218"/>
        <end position="268"/>
    </location>
</feature>
<organism evidence="3 4">
    <name type="scientific">Methylobacterium brachiatum</name>
    <dbReference type="NCBI Taxonomy" id="269660"/>
    <lineage>
        <taxon>Bacteria</taxon>
        <taxon>Pseudomonadati</taxon>
        <taxon>Pseudomonadota</taxon>
        <taxon>Alphaproteobacteria</taxon>
        <taxon>Hyphomicrobiales</taxon>
        <taxon>Methylobacteriaceae</taxon>
        <taxon>Methylobacterium</taxon>
    </lineage>
</organism>
<dbReference type="InterPro" id="IPR041657">
    <property type="entry name" value="HTH_17"/>
</dbReference>
<protein>
    <submittedName>
        <fullName evidence="3">DNA-binding transcriptional regulator AlpA</fullName>
    </submittedName>
</protein>
<evidence type="ECO:0000313" key="4">
    <source>
        <dbReference type="Proteomes" id="UP001223420"/>
    </source>
</evidence>
<reference evidence="3" key="1">
    <citation type="submission" date="2023-07" db="EMBL/GenBank/DDBJ databases">
        <title>Genomic Encyclopedia of Type Strains, Phase IV (KMG-IV): sequencing the most valuable type-strain genomes for metagenomic binning, comparative biology and taxonomic classification.</title>
        <authorList>
            <person name="Goeker M."/>
        </authorList>
    </citation>
    <scope>NUCLEOTIDE SEQUENCE</scope>
    <source>
        <strain evidence="3">DSM 19569</strain>
    </source>
</reference>
<comment type="caution">
    <text evidence="3">The sequence shown here is derived from an EMBL/GenBank/DDBJ whole genome shotgun (WGS) entry which is preliminary data.</text>
</comment>
<dbReference type="GO" id="GO:0003677">
    <property type="term" value="F:DNA binding"/>
    <property type="evidence" value="ECO:0007669"/>
    <property type="project" value="UniProtKB-KW"/>
</dbReference>
<proteinExistence type="predicted"/>
<dbReference type="InterPro" id="IPR009061">
    <property type="entry name" value="DNA-bd_dom_put_sf"/>
</dbReference>
<dbReference type="SUPFAM" id="SSF46955">
    <property type="entry name" value="Putative DNA-binding domain"/>
    <property type="match status" value="1"/>
</dbReference>
<evidence type="ECO:0000256" key="1">
    <source>
        <dbReference type="SAM" id="MobiDB-lite"/>
    </source>
</evidence>
<dbReference type="AlphaFoldDB" id="A0AAJ1WW20"/>
<dbReference type="RefSeq" id="WP_043388016.1">
    <property type="nucleotide sequence ID" value="NZ_JAJALK010000008.1"/>
</dbReference>
<gene>
    <name evidence="3" type="ORF">QO001_001708</name>
</gene>
<dbReference type="Pfam" id="PF12728">
    <property type="entry name" value="HTH_17"/>
    <property type="match status" value="1"/>
</dbReference>
<accession>A0AAJ1WW20</accession>
<name>A0AAJ1WW20_9HYPH</name>
<evidence type="ECO:0000259" key="2">
    <source>
        <dbReference type="Pfam" id="PF12728"/>
    </source>
</evidence>
<evidence type="ECO:0000313" key="3">
    <source>
        <dbReference type="EMBL" id="MDQ0542790.1"/>
    </source>
</evidence>